<evidence type="ECO:0000256" key="1">
    <source>
        <dbReference type="SAM" id="MobiDB-lite"/>
    </source>
</evidence>
<dbReference type="EMBL" id="CAICTM010000079">
    <property type="protein sequence ID" value="CAB9500272.1"/>
    <property type="molecule type" value="Genomic_DNA"/>
</dbReference>
<dbReference type="GO" id="GO:0000136">
    <property type="term" value="C:mannan polymerase complex"/>
    <property type="evidence" value="ECO:0007669"/>
    <property type="project" value="TreeGrafter"/>
</dbReference>
<dbReference type="Proteomes" id="UP001153069">
    <property type="component" value="Unassembled WGS sequence"/>
</dbReference>
<dbReference type="InterPro" id="IPR039367">
    <property type="entry name" value="Och1-like"/>
</dbReference>
<gene>
    <name evidence="3" type="ORF">SEMRO_80_G043010.1</name>
</gene>
<dbReference type="InterPro" id="IPR007577">
    <property type="entry name" value="GlycoTrfase_DXD_sugar-bd_CS"/>
</dbReference>
<comment type="caution">
    <text evidence="3">The sequence shown here is derived from an EMBL/GenBank/DDBJ whole genome shotgun (WGS) entry which is preliminary data.</text>
</comment>
<sequence>MLGGFCVVGSLLFLLLSSSPDSQKAVYWLLQVHPVLHILLPISGNDNDAQYKTGDHRRLLEGNDATTNLDLASSLADSGANMRVFGPALEKDVDFYQVKDGLAMAWFTPSSRRQFLQANGHKCWTESTEDVLKHSGNAVVQRYDELEASPFLQTEIWKFCMFATGNGNVYWDREQVVPLLLWQDIWEMEDTSDSNKDRSTALLVNHNNHADNAISASAWVHSSFLRLDGNNYAKTLSEHMLRLLLETEDSVLTSNPLYTYRALAQHIQNDDKIQHLWQTNCQVPSTQHPADHVLVQQPKSNQNMKQSARKRRNRNVKEEFNIPPEFTKLPTFGLHCTIPGGYCCQVWNPAYGNETPVFMVKHPFGTTGGLTKTPAIITAEKQHFPSNSDSTWSTITSVPNKVAVVPSKLETPNFFDILLQNNCLPTSQECRSCLKKATSSAGCDDQCAEDCPCYCKVLCHIRPPPKHVQAVWYVSPPLYQQQTSQPQRLIPRIIHQTWYEPLDQEKYPNMSRLMSSWKHSGWQHNFYDDATAAKFLEKHFPSQVLEAYNAIQPGAFKADLFRYCVLLIQGGVYADMDVLLETNLELAIDPDVGFMTPIDEPGIRVKQQSCLWNGFMAVAPGHPFVAKTIEIVVNNIRNRFTSVDYDDMLCPGPILSTSHSFDILFTTGPCILGTAMNMILQRHPQTGFAPGELDIWGGSNANEEGQKKQQRQRPPMIEPNDPRLAIPGRSIILRQNKQDMGAHRFTLDEKNLIMCSTDMPEYDDRPKKPHYAESGKLTPLYGTTKLYSDTVAANEEIRVVVVGNANNFTL</sequence>
<keyword evidence="4" id="KW-1185">Reference proteome</keyword>
<feature type="chain" id="PRO_5040503635" evidence="2">
    <location>
        <begin position="26"/>
        <end position="810"/>
    </location>
</feature>
<dbReference type="SUPFAM" id="SSF53448">
    <property type="entry name" value="Nucleotide-diphospho-sugar transferases"/>
    <property type="match status" value="1"/>
</dbReference>
<reference evidence="3" key="1">
    <citation type="submission" date="2020-06" db="EMBL/GenBank/DDBJ databases">
        <authorList>
            <consortium name="Plant Systems Biology data submission"/>
        </authorList>
    </citation>
    <scope>NUCLEOTIDE SEQUENCE</scope>
    <source>
        <strain evidence="3">D6</strain>
    </source>
</reference>
<dbReference type="OrthoDB" id="41634at2759"/>
<feature type="signal peptide" evidence="2">
    <location>
        <begin position="1"/>
        <end position="25"/>
    </location>
</feature>
<dbReference type="Pfam" id="PF04488">
    <property type="entry name" value="Gly_transf_sug"/>
    <property type="match status" value="1"/>
</dbReference>
<accession>A0A9N8DCF2</accession>
<dbReference type="AlphaFoldDB" id="A0A9N8DCF2"/>
<dbReference type="GO" id="GO:0006487">
    <property type="term" value="P:protein N-linked glycosylation"/>
    <property type="evidence" value="ECO:0007669"/>
    <property type="project" value="TreeGrafter"/>
</dbReference>
<organism evidence="3 4">
    <name type="scientific">Seminavis robusta</name>
    <dbReference type="NCBI Taxonomy" id="568900"/>
    <lineage>
        <taxon>Eukaryota</taxon>
        <taxon>Sar</taxon>
        <taxon>Stramenopiles</taxon>
        <taxon>Ochrophyta</taxon>
        <taxon>Bacillariophyta</taxon>
        <taxon>Bacillariophyceae</taxon>
        <taxon>Bacillariophycidae</taxon>
        <taxon>Naviculales</taxon>
        <taxon>Naviculaceae</taxon>
        <taxon>Seminavis</taxon>
    </lineage>
</organism>
<evidence type="ECO:0000313" key="3">
    <source>
        <dbReference type="EMBL" id="CAB9500272.1"/>
    </source>
</evidence>
<dbReference type="GO" id="GO:0000009">
    <property type="term" value="F:alpha-1,6-mannosyltransferase activity"/>
    <property type="evidence" value="ECO:0007669"/>
    <property type="project" value="InterPro"/>
</dbReference>
<evidence type="ECO:0000256" key="2">
    <source>
        <dbReference type="SAM" id="SignalP"/>
    </source>
</evidence>
<keyword evidence="2" id="KW-0732">Signal</keyword>
<proteinExistence type="predicted"/>
<evidence type="ECO:0000313" key="4">
    <source>
        <dbReference type="Proteomes" id="UP001153069"/>
    </source>
</evidence>
<protein>
    <submittedName>
        <fullName evidence="3">Glycosyltransferase</fullName>
    </submittedName>
</protein>
<dbReference type="PANTHER" id="PTHR31834">
    <property type="entry name" value="INITIATION-SPECIFIC ALPHA-1,6-MANNOSYLTRANSFERASE"/>
    <property type="match status" value="1"/>
</dbReference>
<dbReference type="InterPro" id="IPR029044">
    <property type="entry name" value="Nucleotide-diphossugar_trans"/>
</dbReference>
<feature type="region of interest" description="Disordered" evidence="1">
    <location>
        <begin position="691"/>
        <end position="724"/>
    </location>
</feature>
<dbReference type="PANTHER" id="PTHR31834:SF1">
    <property type="entry name" value="INITIATION-SPECIFIC ALPHA-1,6-MANNOSYLTRANSFERASE"/>
    <property type="match status" value="1"/>
</dbReference>
<dbReference type="Gene3D" id="3.90.550.20">
    <property type="match status" value="1"/>
</dbReference>
<name>A0A9N8DCF2_9STRA</name>